<dbReference type="Pfam" id="PF00437">
    <property type="entry name" value="T2SSE"/>
    <property type="match status" value="1"/>
</dbReference>
<evidence type="ECO:0000313" key="3">
    <source>
        <dbReference type="EMBL" id="GAA3637324.1"/>
    </source>
</evidence>
<dbReference type="EMBL" id="BAABAB010000044">
    <property type="protein sequence ID" value="GAA3637324.1"/>
    <property type="molecule type" value="Genomic_DNA"/>
</dbReference>
<gene>
    <name evidence="3" type="ORF">GCM10022236_44800</name>
</gene>
<dbReference type="NCBIfam" id="TIGR03819">
    <property type="entry name" value="heli_sec_ATPase"/>
    <property type="match status" value="1"/>
</dbReference>
<sequence length="396" mass="41478">MSMVETSVPLAPSAIDRSADLDRLRSRLVGLGRPPTAQDVAEAMRAEGRPVSDRALIETLEELRRGSVGAGPLEPLLREPGVTDVLVNGPDQVYVDRGRGLEPRPVRFGTDEEVRRLAQRLAASVGRRLDDGSPFVDARLADGTRVHAVLAGVAAPGTCLSLRVPARTSFSLADCVESGSLTAAGAEVLRRIVASRLAYLISGGTGSGKTTLLAALLGLVPANERIVVVEDSRELAPNHPHLVRMEGRPANTEGAGAITLTDLVRHSLRMRPDRLVVGEVRGAEIADLLAAMNTGHEGGCGTVHANSAADVPARLEALAALGGMARQALHAQVASALHAVVHISRRDGGPRRVEGISVLDRDPVGGLVSTVPALIFGPDGRTRIGPGGERLERLLG</sequence>
<comment type="similarity">
    <text evidence="1">Belongs to the GSP E family.</text>
</comment>
<dbReference type="Gene3D" id="3.40.50.300">
    <property type="entry name" value="P-loop containing nucleotide triphosphate hydrolases"/>
    <property type="match status" value="1"/>
</dbReference>
<dbReference type="InterPro" id="IPR027417">
    <property type="entry name" value="P-loop_NTPase"/>
</dbReference>
<dbReference type="InterPro" id="IPR001482">
    <property type="entry name" value="T2SS/T4SS_dom"/>
</dbReference>
<dbReference type="InterPro" id="IPR050921">
    <property type="entry name" value="T4SS_GSP_E_ATPase"/>
</dbReference>
<dbReference type="PANTHER" id="PTHR30486:SF6">
    <property type="entry name" value="TYPE IV PILUS RETRACTATION ATPASE PILT"/>
    <property type="match status" value="1"/>
</dbReference>
<dbReference type="PANTHER" id="PTHR30486">
    <property type="entry name" value="TWITCHING MOTILITY PROTEIN PILT"/>
    <property type="match status" value="1"/>
</dbReference>
<name>A0ABP7AP33_9ACTN</name>
<dbReference type="SUPFAM" id="SSF52540">
    <property type="entry name" value="P-loop containing nucleoside triphosphate hydrolases"/>
    <property type="match status" value="1"/>
</dbReference>
<reference evidence="4" key="1">
    <citation type="journal article" date="2019" name="Int. J. Syst. Evol. Microbiol.">
        <title>The Global Catalogue of Microorganisms (GCM) 10K type strain sequencing project: providing services to taxonomists for standard genome sequencing and annotation.</title>
        <authorList>
            <consortium name="The Broad Institute Genomics Platform"/>
            <consortium name="The Broad Institute Genome Sequencing Center for Infectious Disease"/>
            <person name="Wu L."/>
            <person name="Ma J."/>
        </authorList>
    </citation>
    <scope>NUCLEOTIDE SEQUENCE [LARGE SCALE GENOMIC DNA]</scope>
    <source>
        <strain evidence="4">JCM 16929</strain>
    </source>
</reference>
<evidence type="ECO:0000313" key="4">
    <source>
        <dbReference type="Proteomes" id="UP001501490"/>
    </source>
</evidence>
<dbReference type="Gene3D" id="3.30.450.380">
    <property type="match status" value="1"/>
</dbReference>
<dbReference type="RefSeq" id="WP_344808780.1">
    <property type="nucleotide sequence ID" value="NZ_BAABAB010000044.1"/>
</dbReference>
<dbReference type="Proteomes" id="UP001501490">
    <property type="component" value="Unassembled WGS sequence"/>
</dbReference>
<organism evidence="3 4">
    <name type="scientific">Microlunatus ginsengisoli</name>
    <dbReference type="NCBI Taxonomy" id="363863"/>
    <lineage>
        <taxon>Bacteria</taxon>
        <taxon>Bacillati</taxon>
        <taxon>Actinomycetota</taxon>
        <taxon>Actinomycetes</taxon>
        <taxon>Propionibacteriales</taxon>
        <taxon>Propionibacteriaceae</taxon>
        <taxon>Microlunatus</taxon>
    </lineage>
</organism>
<proteinExistence type="inferred from homology"/>
<evidence type="ECO:0000256" key="1">
    <source>
        <dbReference type="ARBA" id="ARBA00006611"/>
    </source>
</evidence>
<dbReference type="InterPro" id="IPR022399">
    <property type="entry name" value="TadA-like_ATPase"/>
</dbReference>
<feature type="domain" description="Bacterial type II secretion system protein E" evidence="2">
    <location>
        <begin position="69"/>
        <end position="341"/>
    </location>
</feature>
<comment type="caution">
    <text evidence="3">The sequence shown here is derived from an EMBL/GenBank/DDBJ whole genome shotgun (WGS) entry which is preliminary data.</text>
</comment>
<evidence type="ECO:0000259" key="2">
    <source>
        <dbReference type="Pfam" id="PF00437"/>
    </source>
</evidence>
<accession>A0ABP7AP33</accession>
<protein>
    <submittedName>
        <fullName evidence="3">TadA family conjugal transfer-associated ATPase</fullName>
    </submittedName>
</protein>
<keyword evidence="4" id="KW-1185">Reference proteome</keyword>
<dbReference type="CDD" id="cd01130">
    <property type="entry name" value="VirB11-like_ATPase"/>
    <property type="match status" value="1"/>
</dbReference>